<evidence type="ECO:0000259" key="1">
    <source>
        <dbReference type="Pfam" id="PF05899"/>
    </source>
</evidence>
<dbReference type="AlphaFoldDB" id="A0A964DXP6"/>
<organism evidence="2 3">
    <name type="scientific">Acidisoma silvae</name>
    <dbReference type="NCBI Taxonomy" id="2802396"/>
    <lineage>
        <taxon>Bacteria</taxon>
        <taxon>Pseudomonadati</taxon>
        <taxon>Pseudomonadota</taxon>
        <taxon>Alphaproteobacteria</taxon>
        <taxon>Acetobacterales</taxon>
        <taxon>Acidocellaceae</taxon>
        <taxon>Acidisoma</taxon>
    </lineage>
</organism>
<proteinExistence type="predicted"/>
<keyword evidence="3" id="KW-1185">Reference proteome</keyword>
<comment type="caution">
    <text evidence="2">The sequence shown here is derived from an EMBL/GenBank/DDBJ whole genome shotgun (WGS) entry which is preliminary data.</text>
</comment>
<dbReference type="InterPro" id="IPR011051">
    <property type="entry name" value="RmlC_Cupin_sf"/>
</dbReference>
<accession>A0A964DXP6</accession>
<gene>
    <name evidence="2" type="ORF">ASILVAE211_04530</name>
</gene>
<dbReference type="InterPro" id="IPR008579">
    <property type="entry name" value="UGlyAH_Cupin_dom"/>
</dbReference>
<feature type="domain" description="(S)-ureidoglycine aminohydrolase cupin" evidence="1">
    <location>
        <begin position="40"/>
        <end position="109"/>
    </location>
</feature>
<dbReference type="Proteomes" id="UP000708298">
    <property type="component" value="Unassembled WGS sequence"/>
</dbReference>
<dbReference type="SUPFAM" id="SSF51182">
    <property type="entry name" value="RmlC-like cupins"/>
    <property type="match status" value="1"/>
</dbReference>
<dbReference type="EMBL" id="JAESVB010000001">
    <property type="protein sequence ID" value="MCB8874441.1"/>
    <property type="molecule type" value="Genomic_DNA"/>
</dbReference>
<dbReference type="InterPro" id="IPR014710">
    <property type="entry name" value="RmlC-like_jellyroll"/>
</dbReference>
<dbReference type="Pfam" id="PF05899">
    <property type="entry name" value="Cupin_3"/>
    <property type="match status" value="1"/>
</dbReference>
<evidence type="ECO:0000313" key="2">
    <source>
        <dbReference type="EMBL" id="MCB8874441.1"/>
    </source>
</evidence>
<reference evidence="2" key="1">
    <citation type="journal article" date="2021" name="Microorganisms">
        <title>Acidisoma silvae sp. nov. and Acidisomacellulosilytica sp. nov., Two Acidophilic Bacteria Isolated from Decaying Wood, Hydrolyzing Cellulose and Producing Poly-3-hydroxybutyrate.</title>
        <authorList>
            <person name="Mieszkin S."/>
            <person name="Pouder E."/>
            <person name="Uroz S."/>
            <person name="Simon-Colin C."/>
            <person name="Alain K."/>
        </authorList>
    </citation>
    <scope>NUCLEOTIDE SEQUENCE</scope>
    <source>
        <strain evidence="2">HW T2.11</strain>
    </source>
</reference>
<protein>
    <submittedName>
        <fullName evidence="2">Cupin domain-containing protein</fullName>
    </submittedName>
</protein>
<dbReference type="CDD" id="cd02227">
    <property type="entry name" value="cupin_TM1112-like"/>
    <property type="match status" value="1"/>
</dbReference>
<reference evidence="2" key="2">
    <citation type="submission" date="2021-01" db="EMBL/GenBank/DDBJ databases">
        <authorList>
            <person name="Mieszkin S."/>
            <person name="Pouder E."/>
            <person name="Alain K."/>
        </authorList>
    </citation>
    <scope>NUCLEOTIDE SEQUENCE</scope>
    <source>
        <strain evidence="2">HW T2.11</strain>
    </source>
</reference>
<sequence length="115" mass="12771">MSLITKLPAITDAAWEPIAPEKVISGAPQQRSFTLYENAAEHLYAGEWEATPGKWRISYAEWEYIHIISGRCVLTGDDGSVTEAGPGDAFVVEPGFTGAWEVLETVRKHWVIREP</sequence>
<dbReference type="PANTHER" id="PTHR40943:SF1">
    <property type="entry name" value="CYTOPLASMIC PROTEIN"/>
    <property type="match status" value="1"/>
</dbReference>
<evidence type="ECO:0000313" key="3">
    <source>
        <dbReference type="Proteomes" id="UP000708298"/>
    </source>
</evidence>
<dbReference type="PANTHER" id="PTHR40943">
    <property type="entry name" value="CYTOPLASMIC PROTEIN-RELATED"/>
    <property type="match status" value="1"/>
</dbReference>
<name>A0A964DXP6_9PROT</name>
<dbReference type="Gene3D" id="2.60.120.10">
    <property type="entry name" value="Jelly Rolls"/>
    <property type="match status" value="1"/>
</dbReference>
<dbReference type="RefSeq" id="WP_227320074.1">
    <property type="nucleotide sequence ID" value="NZ_JAESVB010000001.1"/>
</dbReference>